<dbReference type="Pfam" id="PF00069">
    <property type="entry name" value="Pkinase"/>
    <property type="match status" value="1"/>
</dbReference>
<dbReference type="AlphaFoldDB" id="A0A9P5X0B0"/>
<dbReference type="OrthoDB" id="5966500at2759"/>
<feature type="domain" description="Protein kinase" evidence="2">
    <location>
        <begin position="43"/>
        <end position="297"/>
    </location>
</feature>
<dbReference type="InterPro" id="IPR001245">
    <property type="entry name" value="Ser-Thr/Tyr_kinase_cat_dom"/>
</dbReference>
<gene>
    <name evidence="3" type="ORF">P691DRAFT_811098</name>
</gene>
<evidence type="ECO:0000313" key="4">
    <source>
        <dbReference type="Proteomes" id="UP000807342"/>
    </source>
</evidence>
<dbReference type="SUPFAM" id="SSF56112">
    <property type="entry name" value="Protein kinase-like (PK-like)"/>
    <property type="match status" value="1"/>
</dbReference>
<keyword evidence="3" id="KW-0418">Kinase</keyword>
<keyword evidence="4" id="KW-1185">Reference proteome</keyword>
<dbReference type="InterPro" id="IPR000719">
    <property type="entry name" value="Prot_kinase_dom"/>
</dbReference>
<feature type="compositionally biased region" description="Low complexity" evidence="1">
    <location>
        <begin position="1"/>
        <end position="21"/>
    </location>
</feature>
<reference evidence="3" key="1">
    <citation type="submission" date="2020-11" db="EMBL/GenBank/DDBJ databases">
        <authorList>
            <consortium name="DOE Joint Genome Institute"/>
            <person name="Ahrendt S."/>
            <person name="Riley R."/>
            <person name="Andreopoulos W."/>
            <person name="Labutti K."/>
            <person name="Pangilinan J."/>
            <person name="Ruiz-Duenas F.J."/>
            <person name="Barrasa J.M."/>
            <person name="Sanchez-Garcia M."/>
            <person name="Camarero S."/>
            <person name="Miyauchi S."/>
            <person name="Serrano A."/>
            <person name="Linde D."/>
            <person name="Babiker R."/>
            <person name="Drula E."/>
            <person name="Ayuso-Fernandez I."/>
            <person name="Pacheco R."/>
            <person name="Padilla G."/>
            <person name="Ferreira P."/>
            <person name="Barriuso J."/>
            <person name="Kellner H."/>
            <person name="Castanera R."/>
            <person name="Alfaro M."/>
            <person name="Ramirez L."/>
            <person name="Pisabarro A.G."/>
            <person name="Kuo A."/>
            <person name="Tritt A."/>
            <person name="Lipzen A."/>
            <person name="He G."/>
            <person name="Yan M."/>
            <person name="Ng V."/>
            <person name="Cullen D."/>
            <person name="Martin F."/>
            <person name="Rosso M.-N."/>
            <person name="Henrissat B."/>
            <person name="Hibbett D."/>
            <person name="Martinez A.T."/>
            <person name="Grigoriev I.V."/>
        </authorList>
    </citation>
    <scope>NUCLEOTIDE SEQUENCE</scope>
    <source>
        <strain evidence="3">MF-IS2</strain>
    </source>
</reference>
<evidence type="ECO:0000313" key="3">
    <source>
        <dbReference type="EMBL" id="KAF9442294.1"/>
    </source>
</evidence>
<proteinExistence type="predicted"/>
<dbReference type="PANTHER" id="PTHR44329">
    <property type="entry name" value="SERINE/THREONINE-PROTEIN KINASE TNNI3K-RELATED"/>
    <property type="match status" value="1"/>
</dbReference>
<dbReference type="Gene3D" id="1.10.510.10">
    <property type="entry name" value="Transferase(Phosphotransferase) domain 1"/>
    <property type="match status" value="2"/>
</dbReference>
<sequence>MEPNSSPQPQNSSPQPLNSSPRVPSTVHDIPHQNLDDRIQRDTALLHANHSGGHSDIFIGRLENDDETTTKVAIKVLRVDNKPELIEKITQRLRRETVVWVDLDHLNILKFFGLTFDYNRFGCPALISPYCDEGTIDDHLKKTPININTRLSIISNQLRLCIGNILMHEGRPLLCDFGRSKILTWRGFTTKPVATIRYQAPEIFDDKPENVRKPIDVYAFAMTSYRIWTDVEPFADLSDVSVIIAVTTTGARPQYPTLNVLPGTDLVWGLFEDCWRTEAAERLTVNAVVERLAEINE</sequence>
<name>A0A9P5X0B0_9AGAR</name>
<feature type="region of interest" description="Disordered" evidence="1">
    <location>
        <begin position="1"/>
        <end position="30"/>
    </location>
</feature>
<dbReference type="InterPro" id="IPR051681">
    <property type="entry name" value="Ser/Thr_Kinases-Pseudokinases"/>
</dbReference>
<evidence type="ECO:0000259" key="2">
    <source>
        <dbReference type="PROSITE" id="PS50011"/>
    </source>
</evidence>
<evidence type="ECO:0000256" key="1">
    <source>
        <dbReference type="SAM" id="MobiDB-lite"/>
    </source>
</evidence>
<protein>
    <submittedName>
        <fullName evidence="3">Kinase-like protein</fullName>
    </submittedName>
</protein>
<dbReference type="PROSITE" id="PS50011">
    <property type="entry name" value="PROTEIN_KINASE_DOM"/>
    <property type="match status" value="1"/>
</dbReference>
<dbReference type="GO" id="GO:0005524">
    <property type="term" value="F:ATP binding"/>
    <property type="evidence" value="ECO:0007669"/>
    <property type="project" value="InterPro"/>
</dbReference>
<dbReference type="EMBL" id="MU151662">
    <property type="protein sequence ID" value="KAF9442294.1"/>
    <property type="molecule type" value="Genomic_DNA"/>
</dbReference>
<keyword evidence="3" id="KW-0808">Transferase</keyword>
<dbReference type="Proteomes" id="UP000807342">
    <property type="component" value="Unassembled WGS sequence"/>
</dbReference>
<organism evidence="3 4">
    <name type="scientific">Macrolepiota fuliginosa MF-IS2</name>
    <dbReference type="NCBI Taxonomy" id="1400762"/>
    <lineage>
        <taxon>Eukaryota</taxon>
        <taxon>Fungi</taxon>
        <taxon>Dikarya</taxon>
        <taxon>Basidiomycota</taxon>
        <taxon>Agaricomycotina</taxon>
        <taxon>Agaricomycetes</taxon>
        <taxon>Agaricomycetidae</taxon>
        <taxon>Agaricales</taxon>
        <taxon>Agaricineae</taxon>
        <taxon>Agaricaceae</taxon>
        <taxon>Macrolepiota</taxon>
    </lineage>
</organism>
<comment type="caution">
    <text evidence="3">The sequence shown here is derived from an EMBL/GenBank/DDBJ whole genome shotgun (WGS) entry which is preliminary data.</text>
</comment>
<dbReference type="Pfam" id="PF07714">
    <property type="entry name" value="PK_Tyr_Ser-Thr"/>
    <property type="match status" value="1"/>
</dbReference>
<dbReference type="GO" id="GO:0004674">
    <property type="term" value="F:protein serine/threonine kinase activity"/>
    <property type="evidence" value="ECO:0007669"/>
    <property type="project" value="TreeGrafter"/>
</dbReference>
<accession>A0A9P5X0B0</accession>
<dbReference type="InterPro" id="IPR011009">
    <property type="entry name" value="Kinase-like_dom_sf"/>
</dbReference>